<name>A0AAD8UJ98_GLOAC</name>
<sequence length="71" mass="8081">MARLVAWSGKRGDWRQYIMLMWFCIFSRAPRGCPLMPQSSFAASTYSLISRPGLVSQRLSLDVAFAPLARR</sequence>
<dbReference type="GeneID" id="85386852"/>
<keyword evidence="2" id="KW-1185">Reference proteome</keyword>
<protein>
    <submittedName>
        <fullName evidence="1">Uncharacterized protein</fullName>
    </submittedName>
</protein>
<dbReference type="Proteomes" id="UP001244207">
    <property type="component" value="Unassembled WGS sequence"/>
</dbReference>
<organism evidence="1 2">
    <name type="scientific">Glomerella acutata</name>
    <name type="common">Colletotrichum acutatum</name>
    <dbReference type="NCBI Taxonomy" id="27357"/>
    <lineage>
        <taxon>Eukaryota</taxon>
        <taxon>Fungi</taxon>
        <taxon>Dikarya</taxon>
        <taxon>Ascomycota</taxon>
        <taxon>Pezizomycotina</taxon>
        <taxon>Sordariomycetes</taxon>
        <taxon>Hypocreomycetidae</taxon>
        <taxon>Glomerellales</taxon>
        <taxon>Glomerellaceae</taxon>
        <taxon>Colletotrichum</taxon>
        <taxon>Colletotrichum acutatum species complex</taxon>
    </lineage>
</organism>
<gene>
    <name evidence="1" type="ORF">BDZ83DRAFT_416327</name>
</gene>
<evidence type="ECO:0000313" key="2">
    <source>
        <dbReference type="Proteomes" id="UP001244207"/>
    </source>
</evidence>
<comment type="caution">
    <text evidence="1">The sequence shown here is derived from an EMBL/GenBank/DDBJ whole genome shotgun (WGS) entry which is preliminary data.</text>
</comment>
<reference evidence="1" key="1">
    <citation type="submission" date="2021-12" db="EMBL/GenBank/DDBJ databases">
        <title>Comparative genomics, transcriptomics and evolutionary studies reveal genomic signatures of adaptation to plant cell wall in hemibiotrophic fungi.</title>
        <authorList>
            <consortium name="DOE Joint Genome Institute"/>
            <person name="Baroncelli R."/>
            <person name="Diaz J.F."/>
            <person name="Benocci T."/>
            <person name="Peng M."/>
            <person name="Battaglia E."/>
            <person name="Haridas S."/>
            <person name="Andreopoulos W."/>
            <person name="Labutti K."/>
            <person name="Pangilinan J."/>
            <person name="Floch G.L."/>
            <person name="Makela M.R."/>
            <person name="Henrissat B."/>
            <person name="Grigoriev I.V."/>
            <person name="Crouch J.A."/>
            <person name="De Vries R.P."/>
            <person name="Sukno S.A."/>
            <person name="Thon M.R."/>
        </authorList>
    </citation>
    <scope>NUCLEOTIDE SEQUENCE</scope>
    <source>
        <strain evidence="1">CBS 112980</strain>
    </source>
</reference>
<accession>A0AAD8UJ98</accession>
<dbReference type="AlphaFoldDB" id="A0AAD8UJ98"/>
<evidence type="ECO:0000313" key="1">
    <source>
        <dbReference type="EMBL" id="KAK1722558.1"/>
    </source>
</evidence>
<dbReference type="RefSeq" id="XP_060362613.1">
    <property type="nucleotide sequence ID" value="XM_060502953.1"/>
</dbReference>
<proteinExistence type="predicted"/>
<dbReference type="EMBL" id="JAHMHS010000077">
    <property type="protein sequence ID" value="KAK1722558.1"/>
    <property type="molecule type" value="Genomic_DNA"/>
</dbReference>